<gene>
    <name evidence="9" type="ORF">QBE51_05015</name>
</gene>
<keyword evidence="10" id="KW-1185">Reference proteome</keyword>
<dbReference type="EC" id="2.7.8.-" evidence="9"/>
<sequence length="199" mass="22987">MKEIQIMIKHGLDKLIAFILFIAVSPIFFIIALGIKLTSKGPVFFIQERVGKDGKDFKIYKFRTMIQNAVNMGNGIYTEENDPRITKIGRILRKTSLDELPQLINILKGDMSIIGPRPTLRYQVEKYNEFQMQRLKMRPGVTGLAQVNGRNSLPWAKRIEYDVEYVNNYSLWLDLKIIIKTVKVVLTAEGVYGQRDEMM</sequence>
<evidence type="ECO:0000259" key="8">
    <source>
        <dbReference type="Pfam" id="PF02397"/>
    </source>
</evidence>
<comment type="similarity">
    <text evidence="2">Belongs to the bacterial sugar transferase family.</text>
</comment>
<evidence type="ECO:0000313" key="9">
    <source>
        <dbReference type="EMBL" id="WZL70887.1"/>
    </source>
</evidence>
<feature type="transmembrane region" description="Helical" evidence="7">
    <location>
        <begin position="12"/>
        <end position="35"/>
    </location>
</feature>
<protein>
    <submittedName>
        <fullName evidence="9">Sugar transferase</fullName>
        <ecNumber evidence="9">2.7.8.-</ecNumber>
    </submittedName>
</protein>
<dbReference type="Pfam" id="PF02397">
    <property type="entry name" value="Bac_transf"/>
    <property type="match status" value="1"/>
</dbReference>
<comment type="subcellular location">
    <subcellularLocation>
        <location evidence="1">Membrane</location>
        <topology evidence="1">Multi-pass membrane protein</topology>
    </subcellularLocation>
</comment>
<organism evidence="9 10">
    <name type="scientific">Defluviitalea saccharophila</name>
    <dbReference type="NCBI Taxonomy" id="879970"/>
    <lineage>
        <taxon>Bacteria</taxon>
        <taxon>Bacillati</taxon>
        <taxon>Bacillota</taxon>
        <taxon>Clostridia</taxon>
        <taxon>Lachnospirales</taxon>
        <taxon>Defluviitaleaceae</taxon>
        <taxon>Defluviitalea</taxon>
    </lineage>
</organism>
<keyword evidence="3 9" id="KW-0808">Transferase</keyword>
<dbReference type="EMBL" id="CP121687">
    <property type="protein sequence ID" value="WZL70887.1"/>
    <property type="molecule type" value="Genomic_DNA"/>
</dbReference>
<name>A0ABZ2Y6B0_9FIRM</name>
<evidence type="ECO:0000313" key="10">
    <source>
        <dbReference type="Proteomes" id="UP001486565"/>
    </source>
</evidence>
<evidence type="ECO:0000256" key="6">
    <source>
        <dbReference type="ARBA" id="ARBA00023136"/>
    </source>
</evidence>
<accession>A0ABZ2Y6B0</accession>
<evidence type="ECO:0000256" key="5">
    <source>
        <dbReference type="ARBA" id="ARBA00022989"/>
    </source>
</evidence>
<keyword evidence="4 7" id="KW-0812">Transmembrane</keyword>
<reference evidence="9 10" key="1">
    <citation type="submission" date="2023-03" db="EMBL/GenBank/DDBJ databases">
        <title>Novel Species.</title>
        <authorList>
            <person name="Ma S."/>
        </authorList>
    </citation>
    <scope>NUCLEOTIDE SEQUENCE [LARGE SCALE GENOMIC DNA]</scope>
    <source>
        <strain evidence="9 10">LIND6LT2</strain>
    </source>
</reference>
<dbReference type="GO" id="GO:0016740">
    <property type="term" value="F:transferase activity"/>
    <property type="evidence" value="ECO:0007669"/>
    <property type="project" value="UniProtKB-KW"/>
</dbReference>
<evidence type="ECO:0000256" key="2">
    <source>
        <dbReference type="ARBA" id="ARBA00006464"/>
    </source>
</evidence>
<dbReference type="InterPro" id="IPR003362">
    <property type="entry name" value="Bact_transf"/>
</dbReference>
<dbReference type="Proteomes" id="UP001486565">
    <property type="component" value="Chromosome"/>
</dbReference>
<evidence type="ECO:0000256" key="1">
    <source>
        <dbReference type="ARBA" id="ARBA00004141"/>
    </source>
</evidence>
<proteinExistence type="inferred from homology"/>
<keyword evidence="5 7" id="KW-1133">Transmembrane helix</keyword>
<dbReference type="PANTHER" id="PTHR30576:SF0">
    <property type="entry name" value="UNDECAPRENYL-PHOSPHATE N-ACETYLGALACTOSAMINYL 1-PHOSPHATE TRANSFERASE-RELATED"/>
    <property type="match status" value="1"/>
</dbReference>
<dbReference type="PANTHER" id="PTHR30576">
    <property type="entry name" value="COLANIC BIOSYNTHESIS UDP-GLUCOSE LIPID CARRIER TRANSFERASE"/>
    <property type="match status" value="1"/>
</dbReference>
<dbReference type="NCBIfam" id="TIGR03025">
    <property type="entry name" value="EPS_sugtrans"/>
    <property type="match status" value="1"/>
</dbReference>
<evidence type="ECO:0000256" key="4">
    <source>
        <dbReference type="ARBA" id="ARBA00022692"/>
    </source>
</evidence>
<feature type="domain" description="Bacterial sugar transferase" evidence="8">
    <location>
        <begin position="9"/>
        <end position="186"/>
    </location>
</feature>
<evidence type="ECO:0000256" key="7">
    <source>
        <dbReference type="SAM" id="Phobius"/>
    </source>
</evidence>
<keyword evidence="6 7" id="KW-0472">Membrane</keyword>
<dbReference type="InterPro" id="IPR017475">
    <property type="entry name" value="EPS_sugar_tfrase"/>
</dbReference>
<evidence type="ECO:0000256" key="3">
    <source>
        <dbReference type="ARBA" id="ARBA00022679"/>
    </source>
</evidence>
<dbReference type="RefSeq" id="WP_341877847.1">
    <property type="nucleotide sequence ID" value="NZ_CP121687.1"/>
</dbReference>